<comment type="pathway">
    <text evidence="3">Protein modification; protein ubiquitination.</text>
</comment>
<evidence type="ECO:0000256" key="5">
    <source>
        <dbReference type="ARBA" id="ARBA00012483"/>
    </source>
</evidence>
<evidence type="ECO:0000259" key="22">
    <source>
        <dbReference type="PROSITE" id="PS50800"/>
    </source>
</evidence>
<evidence type="ECO:0000313" key="23">
    <source>
        <dbReference type="EMBL" id="KJA20285.1"/>
    </source>
</evidence>
<comment type="similarity">
    <text evidence="4">Belongs to the RAD18 family.</text>
</comment>
<dbReference type="EMBL" id="KN817569">
    <property type="protein sequence ID" value="KJA20285.1"/>
    <property type="molecule type" value="Genomic_DNA"/>
</dbReference>
<evidence type="ECO:0000256" key="9">
    <source>
        <dbReference type="ARBA" id="ARBA00022763"/>
    </source>
</evidence>
<evidence type="ECO:0000256" key="20">
    <source>
        <dbReference type="SAM" id="MobiDB-lite"/>
    </source>
</evidence>
<dbReference type="GO" id="GO:0097505">
    <property type="term" value="C:Rad6-Rad18 complex"/>
    <property type="evidence" value="ECO:0007669"/>
    <property type="project" value="TreeGrafter"/>
</dbReference>
<evidence type="ECO:0000256" key="13">
    <source>
        <dbReference type="ARBA" id="ARBA00023125"/>
    </source>
</evidence>
<evidence type="ECO:0000256" key="3">
    <source>
        <dbReference type="ARBA" id="ARBA00004906"/>
    </source>
</evidence>
<evidence type="ECO:0000256" key="15">
    <source>
        <dbReference type="ARBA" id="ARBA00023242"/>
    </source>
</evidence>
<dbReference type="AlphaFoldDB" id="A0A0D2PJZ8"/>
<dbReference type="NCBIfam" id="TIGR00599">
    <property type="entry name" value="rad18"/>
    <property type="match status" value="1"/>
</dbReference>
<evidence type="ECO:0000256" key="16">
    <source>
        <dbReference type="ARBA" id="ARBA00031783"/>
    </source>
</evidence>
<evidence type="ECO:0000256" key="4">
    <source>
        <dbReference type="ARBA" id="ARBA00009506"/>
    </source>
</evidence>
<evidence type="ECO:0000256" key="17">
    <source>
        <dbReference type="ARBA" id="ARBA00074353"/>
    </source>
</evidence>
<evidence type="ECO:0000256" key="14">
    <source>
        <dbReference type="ARBA" id="ARBA00023204"/>
    </source>
</evidence>
<dbReference type="FunFam" id="3.30.40.10:FF:000172">
    <property type="entry name" value="E3 ubiquitin-protein ligase RAD18"/>
    <property type="match status" value="1"/>
</dbReference>
<feature type="region of interest" description="Disordered" evidence="20">
    <location>
        <begin position="232"/>
        <end position="292"/>
    </location>
</feature>
<evidence type="ECO:0000256" key="8">
    <source>
        <dbReference type="ARBA" id="ARBA00022723"/>
    </source>
</evidence>
<keyword evidence="9" id="KW-0227">DNA damage</keyword>
<dbReference type="InterPro" id="IPR017907">
    <property type="entry name" value="Znf_RING_CS"/>
</dbReference>
<reference evidence="24" key="1">
    <citation type="submission" date="2014-04" db="EMBL/GenBank/DDBJ databases">
        <title>Evolutionary Origins and Diversification of the Mycorrhizal Mutualists.</title>
        <authorList>
            <consortium name="DOE Joint Genome Institute"/>
            <consortium name="Mycorrhizal Genomics Consortium"/>
            <person name="Kohler A."/>
            <person name="Kuo A."/>
            <person name="Nagy L.G."/>
            <person name="Floudas D."/>
            <person name="Copeland A."/>
            <person name="Barry K.W."/>
            <person name="Cichocki N."/>
            <person name="Veneault-Fourrey C."/>
            <person name="LaButti K."/>
            <person name="Lindquist E.A."/>
            <person name="Lipzen A."/>
            <person name="Lundell T."/>
            <person name="Morin E."/>
            <person name="Murat C."/>
            <person name="Riley R."/>
            <person name="Ohm R."/>
            <person name="Sun H."/>
            <person name="Tunlid A."/>
            <person name="Henrissat B."/>
            <person name="Grigoriev I.V."/>
            <person name="Hibbett D.S."/>
            <person name="Martin F."/>
        </authorList>
    </citation>
    <scope>NUCLEOTIDE SEQUENCE [LARGE SCALE GENOMIC DNA]</scope>
    <source>
        <strain evidence="24">FD-334 SS-4</strain>
    </source>
</reference>
<dbReference type="STRING" id="945553.A0A0D2PJZ8"/>
<keyword evidence="10 19" id="KW-0863">Zinc-finger</keyword>
<accession>A0A0D2PJZ8</accession>
<evidence type="ECO:0000259" key="21">
    <source>
        <dbReference type="PROSITE" id="PS50089"/>
    </source>
</evidence>
<evidence type="ECO:0000256" key="2">
    <source>
        <dbReference type="ARBA" id="ARBA00004123"/>
    </source>
</evidence>
<protein>
    <recommendedName>
        <fullName evidence="6">Postreplication repair E3 ubiquitin-protein ligase RAD18</fullName>
        <ecNumber evidence="5">2.3.2.27</ecNumber>
    </recommendedName>
    <alternativeName>
        <fullName evidence="17">Postreplication repair E3 ubiquitin-protein ligase rad18</fullName>
    </alternativeName>
    <alternativeName>
        <fullName evidence="16 18">RING-type E3 ubiquitin transferase RAD18</fullName>
    </alternativeName>
</protein>
<dbReference type="InterPro" id="IPR004580">
    <property type="entry name" value="Rad18_fungi"/>
</dbReference>
<dbReference type="Proteomes" id="UP000054270">
    <property type="component" value="Unassembled WGS sequence"/>
</dbReference>
<dbReference type="PROSITE" id="PS50800">
    <property type="entry name" value="SAP"/>
    <property type="match status" value="1"/>
</dbReference>
<feature type="compositionally biased region" description="Low complexity" evidence="20">
    <location>
        <begin position="404"/>
        <end position="423"/>
    </location>
</feature>
<dbReference type="InterPro" id="IPR003034">
    <property type="entry name" value="SAP_dom"/>
</dbReference>
<dbReference type="Pfam" id="PF13923">
    <property type="entry name" value="zf-C3HC4_2"/>
    <property type="match status" value="1"/>
</dbReference>
<dbReference type="GO" id="GO:0006281">
    <property type="term" value="P:DNA repair"/>
    <property type="evidence" value="ECO:0007669"/>
    <property type="project" value="UniProtKB-KW"/>
</dbReference>
<keyword evidence="7" id="KW-0808">Transferase</keyword>
<dbReference type="GO" id="GO:0005634">
    <property type="term" value="C:nucleus"/>
    <property type="evidence" value="ECO:0007669"/>
    <property type="project" value="UniProtKB-SubCell"/>
</dbReference>
<dbReference type="EC" id="2.3.2.27" evidence="5"/>
<dbReference type="PROSITE" id="PS00518">
    <property type="entry name" value="ZF_RING_1"/>
    <property type="match status" value="1"/>
</dbReference>
<comment type="catalytic activity">
    <reaction evidence="1">
        <text>S-ubiquitinyl-[E2 ubiquitin-conjugating enzyme]-L-cysteine + [acceptor protein]-L-lysine = [E2 ubiquitin-conjugating enzyme]-L-cysteine + N(6)-ubiquitinyl-[acceptor protein]-L-lysine.</text>
        <dbReference type="EC" id="2.3.2.27"/>
    </reaction>
</comment>
<dbReference type="GO" id="GO:0061630">
    <property type="term" value="F:ubiquitin protein ligase activity"/>
    <property type="evidence" value="ECO:0007669"/>
    <property type="project" value="UniProtKB-EC"/>
</dbReference>
<evidence type="ECO:0000256" key="7">
    <source>
        <dbReference type="ARBA" id="ARBA00022679"/>
    </source>
</evidence>
<proteinExistence type="inferred from homology"/>
<dbReference type="PROSITE" id="PS50089">
    <property type="entry name" value="ZF_RING_2"/>
    <property type="match status" value="1"/>
</dbReference>
<evidence type="ECO:0000256" key="10">
    <source>
        <dbReference type="ARBA" id="ARBA00022771"/>
    </source>
</evidence>
<evidence type="ECO:0000256" key="18">
    <source>
        <dbReference type="ARBA" id="ARBA00082369"/>
    </source>
</evidence>
<evidence type="ECO:0000256" key="1">
    <source>
        <dbReference type="ARBA" id="ARBA00000900"/>
    </source>
</evidence>
<evidence type="ECO:0000256" key="6">
    <source>
        <dbReference type="ARBA" id="ARBA00015551"/>
    </source>
</evidence>
<dbReference type="SMART" id="SM00184">
    <property type="entry name" value="RING"/>
    <property type="match status" value="1"/>
</dbReference>
<dbReference type="InterPro" id="IPR013083">
    <property type="entry name" value="Znf_RING/FYVE/PHD"/>
</dbReference>
<evidence type="ECO:0000256" key="11">
    <source>
        <dbReference type="ARBA" id="ARBA00022786"/>
    </source>
</evidence>
<feature type="domain" description="RING-type" evidence="21">
    <location>
        <begin position="32"/>
        <end position="70"/>
    </location>
</feature>
<dbReference type="GO" id="GO:0006301">
    <property type="term" value="P:DNA damage tolerance"/>
    <property type="evidence" value="ECO:0007669"/>
    <property type="project" value="InterPro"/>
</dbReference>
<evidence type="ECO:0000256" key="12">
    <source>
        <dbReference type="ARBA" id="ARBA00022833"/>
    </source>
</evidence>
<dbReference type="GO" id="GO:0006513">
    <property type="term" value="P:protein monoubiquitination"/>
    <property type="evidence" value="ECO:0007669"/>
    <property type="project" value="InterPro"/>
</dbReference>
<name>A0A0D2PJZ8_HYPSF</name>
<feature type="region of interest" description="Disordered" evidence="20">
    <location>
        <begin position="389"/>
        <end position="443"/>
    </location>
</feature>
<feature type="domain" description="SAP" evidence="22">
    <location>
        <begin position="291"/>
        <end position="325"/>
    </location>
</feature>
<evidence type="ECO:0000313" key="24">
    <source>
        <dbReference type="Proteomes" id="UP000054270"/>
    </source>
</evidence>
<comment type="subcellular location">
    <subcellularLocation>
        <location evidence="2">Nucleus</location>
    </subcellularLocation>
</comment>
<feature type="region of interest" description="Disordered" evidence="20">
    <location>
        <begin position="106"/>
        <end position="202"/>
    </location>
</feature>
<sequence>MNFLAADVPDPTDFPPPADAPGLRALDRSFRCDICGDLYDAPATIACGHCFCSACIRSSLALKQECPSCRKTTNEAHIRPNPALESVISSWKEGRSFVLGLIKREKDRATPSSSADKHTAKKRKRSIDQSSSLDAFGASVAGPSRHAHVLSPRRADSASTTPKPHSRTKKLVPKSNSSADATTIPSSDIDEGEITPPRGAAPKEDALVKCPLCQRRIIYRLLNAHIDNNCKDPTVPSEHNNNNNTAKSSWQKIMSGGGETHSRNGIGQHKGKHKKRDSDSDDEHPLPLSGYTTLKDRQLKDMLTEQGLSVVGNRTIWEQRHQRWVLIFNANLDKSLPNRKTRAELKRDLKKWEDERGKSKKTLVRDTHQYQIDHKDEFARLIEQAKGTKVKQFSVKPQSETGNSHSLPLSSPPSIAHSAHSSAQQGNDVIVVDSEEERLSQRR</sequence>
<organism evidence="23 24">
    <name type="scientific">Hypholoma sublateritium (strain FD-334 SS-4)</name>
    <dbReference type="NCBI Taxonomy" id="945553"/>
    <lineage>
        <taxon>Eukaryota</taxon>
        <taxon>Fungi</taxon>
        <taxon>Dikarya</taxon>
        <taxon>Basidiomycota</taxon>
        <taxon>Agaricomycotina</taxon>
        <taxon>Agaricomycetes</taxon>
        <taxon>Agaricomycetidae</taxon>
        <taxon>Agaricales</taxon>
        <taxon>Agaricineae</taxon>
        <taxon>Strophariaceae</taxon>
        <taxon>Hypholoma</taxon>
    </lineage>
</organism>
<dbReference type="InterPro" id="IPR001841">
    <property type="entry name" value="Znf_RING"/>
</dbReference>
<dbReference type="SUPFAM" id="SSF57850">
    <property type="entry name" value="RING/U-box"/>
    <property type="match status" value="1"/>
</dbReference>
<dbReference type="GO" id="GO:0003697">
    <property type="term" value="F:single-stranded DNA binding"/>
    <property type="evidence" value="ECO:0007669"/>
    <property type="project" value="InterPro"/>
</dbReference>
<dbReference type="OrthoDB" id="9049620at2759"/>
<keyword evidence="11" id="KW-0833">Ubl conjugation pathway</keyword>
<dbReference type="InterPro" id="IPR039577">
    <property type="entry name" value="Rad18"/>
</dbReference>
<dbReference type="PANTHER" id="PTHR14134:SF2">
    <property type="entry name" value="E3 UBIQUITIN-PROTEIN LIGASE RAD18"/>
    <property type="match status" value="1"/>
</dbReference>
<dbReference type="GO" id="GO:0008270">
    <property type="term" value="F:zinc ion binding"/>
    <property type="evidence" value="ECO:0007669"/>
    <property type="project" value="UniProtKB-KW"/>
</dbReference>
<evidence type="ECO:0000256" key="19">
    <source>
        <dbReference type="PROSITE-ProRule" id="PRU00175"/>
    </source>
</evidence>
<feature type="compositionally biased region" description="Polar residues" evidence="20">
    <location>
        <begin position="174"/>
        <end position="186"/>
    </location>
</feature>
<keyword evidence="8" id="KW-0479">Metal-binding</keyword>
<keyword evidence="14" id="KW-0234">DNA repair</keyword>
<keyword evidence="12" id="KW-0862">Zinc</keyword>
<keyword evidence="13" id="KW-0238">DNA-binding</keyword>
<gene>
    <name evidence="23" type="ORF">HYPSUDRAFT_827064</name>
</gene>
<keyword evidence="15" id="KW-0539">Nucleus</keyword>
<keyword evidence="24" id="KW-1185">Reference proteome</keyword>
<feature type="compositionally biased region" description="Polar residues" evidence="20">
    <location>
        <begin position="237"/>
        <end position="252"/>
    </location>
</feature>
<dbReference type="OMA" id="IPNTGPR"/>
<dbReference type="Gene3D" id="3.30.40.10">
    <property type="entry name" value="Zinc/RING finger domain, C3HC4 (zinc finger)"/>
    <property type="match status" value="1"/>
</dbReference>
<dbReference type="PANTHER" id="PTHR14134">
    <property type="entry name" value="E3 UBIQUITIN-PROTEIN LIGASE RAD18"/>
    <property type="match status" value="1"/>
</dbReference>